<dbReference type="PANTHER" id="PTHR47966">
    <property type="entry name" value="BETA-SITE APP-CLEAVING ENZYME, ISOFORM A-RELATED"/>
    <property type="match status" value="1"/>
</dbReference>
<dbReference type="InterPro" id="IPR001461">
    <property type="entry name" value="Aspartic_peptidase_A1"/>
</dbReference>
<protein>
    <submittedName>
        <fullName evidence="6">Acid protease</fullName>
    </submittedName>
</protein>
<dbReference type="PANTHER" id="PTHR47966:SF57">
    <property type="entry name" value="PEPTIDASE A1 DOMAIN-CONTAINING PROTEIN"/>
    <property type="match status" value="1"/>
</dbReference>
<comment type="caution">
    <text evidence="6">The sequence shown here is derived from an EMBL/GenBank/DDBJ whole genome shotgun (WGS) entry which is preliminary data.</text>
</comment>
<keyword evidence="4" id="KW-1133">Transmembrane helix</keyword>
<sequence>MDMVPTSYFGVAYTLPIQIGSSQQSLSLQVDTGSSDMWIASSSCSSSSCKQTSGNLYNPSSSTNTNKSFSINYLSGEASGPIVWDKVSLGGYEILTQALAAVNNVNNEPLASNFDGILGMALPLNSIIAQDLPPTESNQPDGASFAANLLSMTPVSSAPSQPFFSLSLARPGSDNIQSLFSIGRHPSSIISSPSELQWSNLISENVGILHWKTMVAAITVYVNGQEMPIALGTSVTGVGYPTALLDSGVPLIMTTSAIANGIYGALGINPSNDNTYYVPCATPLNMTITLDGQPAFPLHPLDLTNEPQGQSNAQNCIGLIQANDELLTASSSVGDMVLGVPFLRSVYTVMAYEHPKSDGTFNTSVSTGINPILGMKGLTNSTQAMQEFYNVRVLNQPLSGGGGSPQSSSGGGKKFSTGLAVLVGLLSFFGLCLALFGARFLMMRRKMRQQAALAALGTKGDPDGDANGGFTGYQLARRHSHSPSRSSYDANDSTLRPSTYNSDKGSKFAAGEFGFRNSKHSGGDGSNTSLPTLSPNDPWRGSVHVRDSIFGWQEADDDDRDATLVQHSSASRNYHQHQRTLSPLGSAPLSPPLNFGRHSSTLPPMPMPLSPTTPRRPSHARTVSELSSGTPPGTAAPLLGRGHSRGISAAPAGEHGERERSSMAGVGTASRSSRIDPDLDRHRRNNSSLSGVDES</sequence>
<dbReference type="GO" id="GO:0006508">
    <property type="term" value="P:proteolysis"/>
    <property type="evidence" value="ECO:0007669"/>
    <property type="project" value="UniProtKB-KW"/>
</dbReference>
<dbReference type="Gene3D" id="2.40.70.10">
    <property type="entry name" value="Acid Proteases"/>
    <property type="match status" value="2"/>
</dbReference>
<keyword evidence="7" id="KW-1185">Reference proteome</keyword>
<dbReference type="Proteomes" id="UP000053558">
    <property type="component" value="Unassembled WGS sequence"/>
</dbReference>
<dbReference type="PRINTS" id="PR00792">
    <property type="entry name" value="PEPSIN"/>
</dbReference>
<dbReference type="EMBL" id="JH711578">
    <property type="protein sequence ID" value="EIW81636.1"/>
    <property type="molecule type" value="Genomic_DNA"/>
</dbReference>
<evidence type="ECO:0000259" key="5">
    <source>
        <dbReference type="PROSITE" id="PS51767"/>
    </source>
</evidence>
<feature type="compositionally biased region" description="Polar residues" evidence="3">
    <location>
        <begin position="488"/>
        <end position="503"/>
    </location>
</feature>
<dbReference type="CDD" id="cd05471">
    <property type="entry name" value="pepsin_like"/>
    <property type="match status" value="1"/>
</dbReference>
<keyword evidence="6" id="KW-0645">Protease</keyword>
<dbReference type="PROSITE" id="PS51767">
    <property type="entry name" value="PEPTIDASE_A1"/>
    <property type="match status" value="1"/>
</dbReference>
<dbReference type="RefSeq" id="XP_007768935.1">
    <property type="nucleotide sequence ID" value="XM_007770745.1"/>
</dbReference>
<keyword evidence="6" id="KW-0378">Hydrolase</keyword>
<proteinExistence type="inferred from homology"/>
<feature type="active site" evidence="2">
    <location>
        <position position="31"/>
    </location>
</feature>
<comment type="similarity">
    <text evidence="1">Belongs to the peptidase A1 family.</text>
</comment>
<evidence type="ECO:0000256" key="3">
    <source>
        <dbReference type="SAM" id="MobiDB-lite"/>
    </source>
</evidence>
<feature type="compositionally biased region" description="Polar residues" evidence="3">
    <location>
        <begin position="686"/>
        <end position="695"/>
    </location>
</feature>
<evidence type="ECO:0000256" key="1">
    <source>
        <dbReference type="ARBA" id="ARBA00007447"/>
    </source>
</evidence>
<feature type="transmembrane region" description="Helical" evidence="4">
    <location>
        <begin position="415"/>
        <end position="438"/>
    </location>
</feature>
<keyword evidence="4" id="KW-0812">Transmembrane</keyword>
<feature type="region of interest" description="Disordered" evidence="3">
    <location>
        <begin position="457"/>
        <end position="540"/>
    </location>
</feature>
<feature type="region of interest" description="Disordered" evidence="3">
    <location>
        <begin position="567"/>
        <end position="695"/>
    </location>
</feature>
<feature type="domain" description="Peptidase A1" evidence="5">
    <location>
        <begin position="13"/>
        <end position="360"/>
    </location>
</feature>
<name>A0A5M3MRD3_CONPW</name>
<dbReference type="SUPFAM" id="SSF50630">
    <property type="entry name" value="Acid proteases"/>
    <property type="match status" value="1"/>
</dbReference>
<feature type="compositionally biased region" description="Polar residues" evidence="3">
    <location>
        <begin position="526"/>
        <end position="535"/>
    </location>
</feature>
<dbReference type="InterPro" id="IPR021109">
    <property type="entry name" value="Peptidase_aspartic_dom_sf"/>
</dbReference>
<accession>A0A5M3MRD3</accession>
<evidence type="ECO:0000313" key="7">
    <source>
        <dbReference type="Proteomes" id="UP000053558"/>
    </source>
</evidence>
<dbReference type="Pfam" id="PF00026">
    <property type="entry name" value="Asp"/>
    <property type="match status" value="1"/>
</dbReference>
<dbReference type="GeneID" id="19210429"/>
<dbReference type="AlphaFoldDB" id="A0A5M3MRD3"/>
<dbReference type="OrthoDB" id="2747330at2759"/>
<dbReference type="GO" id="GO:0004190">
    <property type="term" value="F:aspartic-type endopeptidase activity"/>
    <property type="evidence" value="ECO:0007669"/>
    <property type="project" value="InterPro"/>
</dbReference>
<dbReference type="InterPro" id="IPR034164">
    <property type="entry name" value="Pepsin-like_dom"/>
</dbReference>
<organism evidence="6 7">
    <name type="scientific">Coniophora puteana (strain RWD-64-598)</name>
    <name type="common">Brown rot fungus</name>
    <dbReference type="NCBI Taxonomy" id="741705"/>
    <lineage>
        <taxon>Eukaryota</taxon>
        <taxon>Fungi</taxon>
        <taxon>Dikarya</taxon>
        <taxon>Basidiomycota</taxon>
        <taxon>Agaricomycotina</taxon>
        <taxon>Agaricomycetes</taxon>
        <taxon>Agaricomycetidae</taxon>
        <taxon>Boletales</taxon>
        <taxon>Coniophorineae</taxon>
        <taxon>Coniophoraceae</taxon>
        <taxon>Coniophora</taxon>
    </lineage>
</organism>
<gene>
    <name evidence="6" type="ORF">CONPUDRAFT_82489</name>
</gene>
<evidence type="ECO:0000256" key="2">
    <source>
        <dbReference type="PIRSR" id="PIRSR601461-1"/>
    </source>
</evidence>
<dbReference type="OMA" id="SSPMYDI"/>
<keyword evidence="4" id="KW-0472">Membrane</keyword>
<reference evidence="7" key="1">
    <citation type="journal article" date="2012" name="Science">
        <title>The Paleozoic origin of enzymatic lignin decomposition reconstructed from 31 fungal genomes.</title>
        <authorList>
            <person name="Floudas D."/>
            <person name="Binder M."/>
            <person name="Riley R."/>
            <person name="Barry K."/>
            <person name="Blanchette R.A."/>
            <person name="Henrissat B."/>
            <person name="Martinez A.T."/>
            <person name="Otillar R."/>
            <person name="Spatafora J.W."/>
            <person name="Yadav J.S."/>
            <person name="Aerts A."/>
            <person name="Benoit I."/>
            <person name="Boyd A."/>
            <person name="Carlson A."/>
            <person name="Copeland A."/>
            <person name="Coutinho P.M."/>
            <person name="de Vries R.P."/>
            <person name="Ferreira P."/>
            <person name="Findley K."/>
            <person name="Foster B."/>
            <person name="Gaskell J."/>
            <person name="Glotzer D."/>
            <person name="Gorecki P."/>
            <person name="Heitman J."/>
            <person name="Hesse C."/>
            <person name="Hori C."/>
            <person name="Igarashi K."/>
            <person name="Jurgens J.A."/>
            <person name="Kallen N."/>
            <person name="Kersten P."/>
            <person name="Kohler A."/>
            <person name="Kuees U."/>
            <person name="Kumar T.K.A."/>
            <person name="Kuo A."/>
            <person name="LaButti K."/>
            <person name="Larrondo L.F."/>
            <person name="Lindquist E."/>
            <person name="Ling A."/>
            <person name="Lombard V."/>
            <person name="Lucas S."/>
            <person name="Lundell T."/>
            <person name="Martin R."/>
            <person name="McLaughlin D.J."/>
            <person name="Morgenstern I."/>
            <person name="Morin E."/>
            <person name="Murat C."/>
            <person name="Nagy L.G."/>
            <person name="Nolan M."/>
            <person name="Ohm R.A."/>
            <person name="Patyshakuliyeva A."/>
            <person name="Rokas A."/>
            <person name="Ruiz-Duenas F.J."/>
            <person name="Sabat G."/>
            <person name="Salamov A."/>
            <person name="Samejima M."/>
            <person name="Schmutz J."/>
            <person name="Slot J.C."/>
            <person name="St John F."/>
            <person name="Stenlid J."/>
            <person name="Sun H."/>
            <person name="Sun S."/>
            <person name="Syed K."/>
            <person name="Tsang A."/>
            <person name="Wiebenga A."/>
            <person name="Young D."/>
            <person name="Pisabarro A."/>
            <person name="Eastwood D.C."/>
            <person name="Martin F."/>
            <person name="Cullen D."/>
            <person name="Grigoriev I.V."/>
            <person name="Hibbett D.S."/>
        </authorList>
    </citation>
    <scope>NUCLEOTIDE SEQUENCE [LARGE SCALE GENOMIC DNA]</scope>
    <source>
        <strain evidence="7">RWD-64-598 SS2</strain>
    </source>
</reference>
<feature type="active site" evidence="2">
    <location>
        <position position="246"/>
    </location>
</feature>
<evidence type="ECO:0000313" key="6">
    <source>
        <dbReference type="EMBL" id="EIW81636.1"/>
    </source>
</evidence>
<dbReference type="InterPro" id="IPR033121">
    <property type="entry name" value="PEPTIDASE_A1"/>
</dbReference>
<evidence type="ECO:0000256" key="4">
    <source>
        <dbReference type="SAM" id="Phobius"/>
    </source>
</evidence>
<dbReference type="KEGG" id="cput:CONPUDRAFT_82489"/>